<evidence type="ECO:0000313" key="2">
    <source>
        <dbReference type="EMBL" id="MCM2578581.1"/>
    </source>
</evidence>
<dbReference type="Gene3D" id="3.10.620.30">
    <property type="match status" value="1"/>
</dbReference>
<evidence type="ECO:0000313" key="3">
    <source>
        <dbReference type="Proteomes" id="UP001167160"/>
    </source>
</evidence>
<dbReference type="InterPro" id="IPR002931">
    <property type="entry name" value="Transglutaminase-like"/>
</dbReference>
<protein>
    <submittedName>
        <fullName evidence="2">Transglutaminase domain-containing protein</fullName>
    </submittedName>
</protein>
<comment type="caution">
    <text evidence="2">The sequence shown here is derived from an EMBL/GenBank/DDBJ whole genome shotgun (WGS) entry which is preliminary data.</text>
</comment>
<accession>A0ABT0X7U1</accession>
<organism evidence="2 3">
    <name type="scientific">Streptomyces meridianus</name>
    <dbReference type="NCBI Taxonomy" id="2938945"/>
    <lineage>
        <taxon>Bacteria</taxon>
        <taxon>Bacillati</taxon>
        <taxon>Actinomycetota</taxon>
        <taxon>Actinomycetes</taxon>
        <taxon>Kitasatosporales</taxon>
        <taxon>Streptomycetaceae</taxon>
        <taxon>Streptomyces</taxon>
    </lineage>
</organism>
<dbReference type="PANTHER" id="PTHR33490">
    <property type="entry name" value="BLR5614 PROTEIN-RELATED"/>
    <property type="match status" value="1"/>
</dbReference>
<dbReference type="SUPFAM" id="SSF54001">
    <property type="entry name" value="Cysteine proteinases"/>
    <property type="match status" value="1"/>
</dbReference>
<name>A0ABT0X7U1_9ACTN</name>
<sequence>MNAENASSAGSAATGDPDLEPVLRATEFFDHTSPEILAFVDRSVKDRNADAVQKTVDLYYAVRDGLFYEVYGADLSREGLRSSAILRAGQGFCVHKSILFASAVRAVGVPSRIVFADVRNHLASERLKELIGGDVFFHALTSVHVNGRWTRATPVFNKLLCRLYGMRPLEFDGSADSLHHPYRDGEKAAHMEFLKEHGEFDDLPYDFVMERMRRSHPRFLEGAGTVSGGSLAKEAGSGI</sequence>
<dbReference type="RefSeq" id="WP_251415333.1">
    <property type="nucleotide sequence ID" value="NZ_JAMQGM010000029.1"/>
</dbReference>
<proteinExistence type="predicted"/>
<dbReference type="EMBL" id="JAMQGM010000029">
    <property type="protein sequence ID" value="MCM2578581.1"/>
    <property type="molecule type" value="Genomic_DNA"/>
</dbReference>
<gene>
    <name evidence="2" type="ORF">M1E25_14655</name>
</gene>
<feature type="domain" description="Transglutaminase-like" evidence="1">
    <location>
        <begin position="45"/>
        <end position="153"/>
    </location>
</feature>
<dbReference type="Proteomes" id="UP001167160">
    <property type="component" value="Unassembled WGS sequence"/>
</dbReference>
<dbReference type="InterPro" id="IPR038765">
    <property type="entry name" value="Papain-like_cys_pep_sf"/>
</dbReference>
<evidence type="ECO:0000259" key="1">
    <source>
        <dbReference type="Pfam" id="PF01841"/>
    </source>
</evidence>
<dbReference type="PANTHER" id="PTHR33490:SF3">
    <property type="entry name" value="CONSERVED INTEGRAL MEMBRANE PROTEIN"/>
    <property type="match status" value="1"/>
</dbReference>
<dbReference type="Pfam" id="PF01841">
    <property type="entry name" value="Transglut_core"/>
    <property type="match status" value="1"/>
</dbReference>
<reference evidence="2" key="1">
    <citation type="journal article" date="2023" name="Int. J. Syst. Evol. Microbiol.">
        <title>Streptomyces meridianus sp. nov. isolated from brackish water of the Tagus estuary in Alcochete, Portugal.</title>
        <authorList>
            <person name="Santos J.D.N."/>
            <person name="Klimek D."/>
            <person name="Calusinska M."/>
            <person name="Lobo Da Cunha A."/>
            <person name="Catita J."/>
            <person name="Goncalves H."/>
            <person name="Gonzalez I."/>
            <person name="Reyes F."/>
            <person name="Lage O.M."/>
        </authorList>
    </citation>
    <scope>NUCLEOTIDE SEQUENCE</scope>
    <source>
        <strain evidence="2">MTZ3.1</strain>
    </source>
</reference>
<keyword evidence="3" id="KW-1185">Reference proteome</keyword>